<dbReference type="NCBIfam" id="TIGR01656">
    <property type="entry name" value="Histidinol-ppas"/>
    <property type="match status" value="1"/>
</dbReference>
<proteinExistence type="inferred from homology"/>
<evidence type="ECO:0000313" key="11">
    <source>
        <dbReference type="EMBL" id="KAA2243017.1"/>
    </source>
</evidence>
<keyword evidence="4 7" id="KW-0378">Hydrolase</keyword>
<dbReference type="Proteomes" id="UP000324611">
    <property type="component" value="Unassembled WGS sequence"/>
</dbReference>
<evidence type="ECO:0000256" key="3">
    <source>
        <dbReference type="ARBA" id="ARBA00022723"/>
    </source>
</evidence>
<feature type="site" description="Contributes to substrate recognition" evidence="9">
    <location>
        <position position="103"/>
    </location>
</feature>
<comment type="cofactor">
    <cofactor evidence="10">
        <name>Mg(2+)</name>
        <dbReference type="ChEBI" id="CHEBI:18420"/>
    </cofactor>
</comment>
<reference evidence="11 12" key="1">
    <citation type="submission" date="2019-09" db="EMBL/GenBank/DDBJ databases">
        <title>Chitinophaga ginsengihumi sp. nov., isolated from soil of ginseng rhizosphere.</title>
        <authorList>
            <person name="Lee J."/>
        </authorList>
    </citation>
    <scope>NUCLEOTIDE SEQUENCE [LARGE SCALE GENOMIC DNA]</scope>
    <source>
        <strain evidence="11 12">BN140078</strain>
    </source>
</reference>
<dbReference type="EMBL" id="VUOC01000002">
    <property type="protein sequence ID" value="KAA2243017.1"/>
    <property type="molecule type" value="Genomic_DNA"/>
</dbReference>
<dbReference type="GO" id="GO:0005737">
    <property type="term" value="C:cytoplasm"/>
    <property type="evidence" value="ECO:0007669"/>
    <property type="project" value="UniProtKB-SubCell"/>
</dbReference>
<feature type="site" description="Stabilizes the phosphoryl group" evidence="9">
    <location>
        <position position="54"/>
    </location>
</feature>
<dbReference type="EC" id="3.1.3.-" evidence="7"/>
<evidence type="ECO:0000313" key="12">
    <source>
        <dbReference type="Proteomes" id="UP000324611"/>
    </source>
</evidence>
<evidence type="ECO:0000256" key="9">
    <source>
        <dbReference type="PIRSR" id="PIRSR004682-3"/>
    </source>
</evidence>
<evidence type="ECO:0000256" key="7">
    <source>
        <dbReference type="PIRNR" id="PIRNR004682"/>
    </source>
</evidence>
<comment type="caution">
    <text evidence="11">The sequence shown here is derived from an EMBL/GenBank/DDBJ whole genome shotgun (WGS) entry which is preliminary data.</text>
</comment>
<evidence type="ECO:0000256" key="1">
    <source>
        <dbReference type="ARBA" id="ARBA00004496"/>
    </source>
</evidence>
<keyword evidence="10" id="KW-0862">Zinc</keyword>
<dbReference type="PANTHER" id="PTHR42891">
    <property type="entry name" value="D-GLYCERO-BETA-D-MANNO-HEPTOSE-1,7-BISPHOSPHATE 7-PHOSPHATASE"/>
    <property type="match status" value="1"/>
</dbReference>
<protein>
    <recommendedName>
        <fullName evidence="6 7">D,D-heptose 1,7-bisphosphate phosphatase</fullName>
        <ecNumber evidence="7">3.1.3.-</ecNumber>
    </recommendedName>
</protein>
<dbReference type="PIRSF" id="PIRSF004682">
    <property type="entry name" value="GmhB"/>
    <property type="match status" value="1"/>
</dbReference>
<dbReference type="AlphaFoldDB" id="A0A5B2VXP3"/>
<keyword evidence="12" id="KW-1185">Reference proteome</keyword>
<dbReference type="InterPro" id="IPR006543">
    <property type="entry name" value="Histidinol-phos"/>
</dbReference>
<keyword evidence="2 7" id="KW-0963">Cytoplasm</keyword>
<comment type="subcellular location">
    <subcellularLocation>
        <location evidence="1 7">Cytoplasm</location>
    </subcellularLocation>
</comment>
<evidence type="ECO:0000256" key="5">
    <source>
        <dbReference type="ARBA" id="ARBA00023277"/>
    </source>
</evidence>
<dbReference type="NCBIfam" id="TIGR01662">
    <property type="entry name" value="HAD-SF-IIIA"/>
    <property type="match status" value="1"/>
</dbReference>
<evidence type="ECO:0000256" key="2">
    <source>
        <dbReference type="ARBA" id="ARBA00022490"/>
    </source>
</evidence>
<name>A0A5B2VXP3_9BACT</name>
<evidence type="ECO:0000256" key="8">
    <source>
        <dbReference type="PIRSR" id="PIRSR004682-1"/>
    </source>
</evidence>
<dbReference type="GO" id="GO:0005975">
    <property type="term" value="P:carbohydrate metabolic process"/>
    <property type="evidence" value="ECO:0007669"/>
    <property type="project" value="InterPro"/>
</dbReference>
<feature type="binding site" evidence="10">
    <location>
        <position position="10"/>
    </location>
    <ligand>
        <name>Mg(2+)</name>
        <dbReference type="ChEBI" id="CHEBI:18420"/>
    </ligand>
</feature>
<dbReference type="PANTHER" id="PTHR42891:SF1">
    <property type="entry name" value="D-GLYCERO-BETA-D-MANNO-HEPTOSE-1,7-BISPHOSPHATE 7-PHOSPHATASE"/>
    <property type="match status" value="1"/>
</dbReference>
<feature type="active site" description="Nucleophile" evidence="8">
    <location>
        <position position="10"/>
    </location>
</feature>
<dbReference type="Pfam" id="PF13242">
    <property type="entry name" value="Hydrolase_like"/>
    <property type="match status" value="1"/>
</dbReference>
<keyword evidence="10" id="KW-0460">Magnesium</keyword>
<feature type="active site" description="Proton donor" evidence="8">
    <location>
        <position position="12"/>
    </location>
</feature>
<feature type="binding site" evidence="10">
    <location>
        <position position="102"/>
    </location>
    <ligand>
        <name>Zn(2+)</name>
        <dbReference type="ChEBI" id="CHEBI:29105"/>
    </ligand>
</feature>
<sequence length="177" mass="20173">MYKNWTLFLDRDGVINDEIPDSYVLSWDMFRFSNGVLEALPLLAQHFGRIVMVTNQRCIGRGLLTVNELETIHQKMLDQVAQHGGRIDKIYFCPDVDNSSPCRKPQSGMAMAAKHDFPDIDFTRSVMVGNTLSDMEFGKQLGMTTVFIPSTKPQLAFPHPLMDARFNDLWLFSQAIQ</sequence>
<keyword evidence="5 7" id="KW-0119">Carbohydrate metabolism</keyword>
<organism evidence="11 12">
    <name type="scientific">Chitinophaga agrisoli</name>
    <dbReference type="NCBI Taxonomy" id="2607653"/>
    <lineage>
        <taxon>Bacteria</taxon>
        <taxon>Pseudomonadati</taxon>
        <taxon>Bacteroidota</taxon>
        <taxon>Chitinophagia</taxon>
        <taxon>Chitinophagales</taxon>
        <taxon>Chitinophagaceae</taxon>
        <taxon>Chitinophaga</taxon>
    </lineage>
</organism>
<keyword evidence="3 10" id="KW-0479">Metal-binding</keyword>
<dbReference type="InterPro" id="IPR036412">
    <property type="entry name" value="HAD-like_sf"/>
</dbReference>
<dbReference type="GO" id="GO:0016791">
    <property type="term" value="F:phosphatase activity"/>
    <property type="evidence" value="ECO:0007669"/>
    <property type="project" value="InterPro"/>
</dbReference>
<dbReference type="Gene3D" id="3.40.50.1000">
    <property type="entry name" value="HAD superfamily/HAD-like"/>
    <property type="match status" value="1"/>
</dbReference>
<feature type="binding site" evidence="10">
    <location>
        <position position="93"/>
    </location>
    <ligand>
        <name>Zn(2+)</name>
        <dbReference type="ChEBI" id="CHEBI:29105"/>
    </ligand>
</feature>
<dbReference type="InterPro" id="IPR006549">
    <property type="entry name" value="HAD-SF_hydro_IIIA"/>
</dbReference>
<accession>A0A5B2VXP3</accession>
<evidence type="ECO:0000256" key="10">
    <source>
        <dbReference type="PIRSR" id="PIRSR004682-4"/>
    </source>
</evidence>
<evidence type="ECO:0000256" key="4">
    <source>
        <dbReference type="ARBA" id="ARBA00022801"/>
    </source>
</evidence>
<dbReference type="RefSeq" id="WP_149837893.1">
    <property type="nucleotide sequence ID" value="NZ_VUOC01000002.1"/>
</dbReference>
<gene>
    <name evidence="11" type="ORF">F0L74_10885</name>
</gene>
<comment type="similarity">
    <text evidence="7">Belongs to the gmhB family.</text>
</comment>
<dbReference type="SUPFAM" id="SSF56784">
    <property type="entry name" value="HAD-like"/>
    <property type="match status" value="1"/>
</dbReference>
<evidence type="ECO:0000256" key="6">
    <source>
        <dbReference type="ARBA" id="ARBA00031828"/>
    </source>
</evidence>
<dbReference type="InterPro" id="IPR004446">
    <property type="entry name" value="Heptose_bisP_phosphatase"/>
</dbReference>
<dbReference type="InterPro" id="IPR023214">
    <property type="entry name" value="HAD_sf"/>
</dbReference>
<feature type="binding site" evidence="10">
    <location>
        <position position="12"/>
    </location>
    <ligand>
        <name>Mg(2+)</name>
        <dbReference type="ChEBI" id="CHEBI:18420"/>
    </ligand>
</feature>
<dbReference type="GO" id="GO:0046872">
    <property type="term" value="F:metal ion binding"/>
    <property type="evidence" value="ECO:0007669"/>
    <property type="project" value="UniProtKB-KW"/>
</dbReference>
<comment type="cofactor">
    <cofactor evidence="10">
        <name>Zn(2+)</name>
        <dbReference type="ChEBI" id="CHEBI:29105"/>
    </cofactor>
</comment>
<reference evidence="11 12" key="2">
    <citation type="submission" date="2019-09" db="EMBL/GenBank/DDBJ databases">
        <authorList>
            <person name="Jin C."/>
        </authorList>
    </citation>
    <scope>NUCLEOTIDE SEQUENCE [LARGE SCALE GENOMIC DNA]</scope>
    <source>
        <strain evidence="11 12">BN140078</strain>
    </source>
</reference>
<feature type="site" description="Stabilizes the phosphoryl group" evidence="9">
    <location>
        <position position="104"/>
    </location>
</feature>